<dbReference type="Gene3D" id="3.10.120.10">
    <property type="entry name" value="Cytochrome b5-like heme/steroid binding domain"/>
    <property type="match status" value="1"/>
</dbReference>
<organism evidence="5 6">
    <name type="scientific">Arthroderma otae (strain ATCC MYA-4605 / CBS 113480)</name>
    <name type="common">Microsporum canis</name>
    <dbReference type="NCBI Taxonomy" id="554155"/>
    <lineage>
        <taxon>Eukaryota</taxon>
        <taxon>Fungi</taxon>
        <taxon>Dikarya</taxon>
        <taxon>Ascomycota</taxon>
        <taxon>Pezizomycotina</taxon>
        <taxon>Eurotiomycetes</taxon>
        <taxon>Eurotiomycetidae</taxon>
        <taxon>Onygenales</taxon>
        <taxon>Arthrodermataceae</taxon>
        <taxon>Microsporum</taxon>
    </lineage>
</organism>
<keyword evidence="3" id="KW-0408">Iron</keyword>
<dbReference type="InterPro" id="IPR039261">
    <property type="entry name" value="FNR_nucleotide-bd"/>
</dbReference>
<dbReference type="eggNOG" id="KOG0537">
    <property type="taxonomic scope" value="Eukaryota"/>
</dbReference>
<evidence type="ECO:0000259" key="4">
    <source>
        <dbReference type="PROSITE" id="PS50255"/>
    </source>
</evidence>
<evidence type="ECO:0000256" key="3">
    <source>
        <dbReference type="ARBA" id="ARBA00023004"/>
    </source>
</evidence>
<dbReference type="Gene3D" id="3.40.50.80">
    <property type="entry name" value="Nucleotide-binding domain of ferredoxin-NADP reductase (FNR) module"/>
    <property type="match status" value="1"/>
</dbReference>
<dbReference type="InterPro" id="IPR037217">
    <property type="entry name" value="Trp/Indoleamine_2_3_dOase-like"/>
</dbReference>
<keyword evidence="2" id="KW-0479">Metal-binding</keyword>
<keyword evidence="1" id="KW-0349">Heme</keyword>
<dbReference type="OrthoDB" id="432299at2759"/>
<dbReference type="InterPro" id="IPR036400">
    <property type="entry name" value="Cyt_B5-like_heme/steroid_sf"/>
</dbReference>
<dbReference type="InterPro" id="IPR018506">
    <property type="entry name" value="Cyt_B5_heme-BS"/>
</dbReference>
<dbReference type="STRING" id="554155.C5FIR9"/>
<name>C5FIR9_ARTOC</name>
<dbReference type="SUPFAM" id="SSF140959">
    <property type="entry name" value="Indolic compounds 2,3-dioxygenase-like"/>
    <property type="match status" value="1"/>
</dbReference>
<dbReference type="GO" id="GO:0004128">
    <property type="term" value="F:cytochrome-b5 reductase activity, acting on NAD(P)H"/>
    <property type="evidence" value="ECO:0007669"/>
    <property type="project" value="TreeGrafter"/>
</dbReference>
<dbReference type="GeneID" id="9229097"/>
<dbReference type="PROSITE" id="PS00191">
    <property type="entry name" value="CYTOCHROME_B5_1"/>
    <property type="match status" value="1"/>
</dbReference>
<dbReference type="HOGENOM" id="CLU_308347_0_0_1"/>
<evidence type="ECO:0000313" key="6">
    <source>
        <dbReference type="Proteomes" id="UP000002035"/>
    </source>
</evidence>
<dbReference type="SUPFAM" id="SSF52343">
    <property type="entry name" value="Ferredoxin reductase-like, C-terminal NADP-linked domain"/>
    <property type="match status" value="1"/>
</dbReference>
<dbReference type="EMBL" id="DS995702">
    <property type="protein sequence ID" value="EEQ29160.1"/>
    <property type="molecule type" value="Genomic_DNA"/>
</dbReference>
<protein>
    <recommendedName>
        <fullName evidence="4">Cytochrome b5 heme-binding domain-containing protein</fullName>
    </recommendedName>
</protein>
<evidence type="ECO:0000313" key="5">
    <source>
        <dbReference type="EMBL" id="EEQ29160.1"/>
    </source>
</evidence>
<evidence type="ECO:0000256" key="1">
    <source>
        <dbReference type="ARBA" id="ARBA00022617"/>
    </source>
</evidence>
<dbReference type="InterPro" id="IPR001199">
    <property type="entry name" value="Cyt_B5-like_heme/steroid-bd"/>
</dbReference>
<keyword evidence="6" id="KW-1185">Reference proteome</keyword>
<accession>C5FIR9</accession>
<dbReference type="PANTHER" id="PTHR46237:SF1">
    <property type="entry name" value="CYTOCHROME B5 REDUCTASE 4"/>
    <property type="match status" value="1"/>
</dbReference>
<dbReference type="PANTHER" id="PTHR46237">
    <property type="entry name" value="CYTOCHROME B5 REDUCTASE 4 FAMILY MEMBER"/>
    <property type="match status" value="1"/>
</dbReference>
<dbReference type="SMART" id="SM01117">
    <property type="entry name" value="Cyt-b5"/>
    <property type="match status" value="1"/>
</dbReference>
<dbReference type="SUPFAM" id="SSF55856">
    <property type="entry name" value="Cytochrome b5-like heme/steroid binding domain"/>
    <property type="match status" value="1"/>
</dbReference>
<evidence type="ECO:0000256" key="2">
    <source>
        <dbReference type="ARBA" id="ARBA00022723"/>
    </source>
</evidence>
<dbReference type="Gene3D" id="1.20.58.480">
    <property type="match status" value="1"/>
</dbReference>
<dbReference type="GO" id="GO:0020037">
    <property type="term" value="F:heme binding"/>
    <property type="evidence" value="ECO:0007669"/>
    <property type="project" value="InterPro"/>
</dbReference>
<gene>
    <name evidence="5" type="ORF">MCYG_01979</name>
</gene>
<dbReference type="AlphaFoldDB" id="C5FIR9"/>
<dbReference type="GO" id="GO:0019441">
    <property type="term" value="P:L-tryptophan catabolic process to kynurenine"/>
    <property type="evidence" value="ECO:0007669"/>
    <property type="project" value="InterPro"/>
</dbReference>
<proteinExistence type="predicted"/>
<dbReference type="GO" id="GO:0005737">
    <property type="term" value="C:cytoplasm"/>
    <property type="evidence" value="ECO:0007669"/>
    <property type="project" value="TreeGrafter"/>
</dbReference>
<dbReference type="RefSeq" id="XP_002849045.1">
    <property type="nucleotide sequence ID" value="XM_002848999.1"/>
</dbReference>
<feature type="domain" description="Cytochrome b5 heme-binding" evidence="4">
    <location>
        <begin position="735"/>
        <end position="812"/>
    </location>
</feature>
<dbReference type="PROSITE" id="PS50255">
    <property type="entry name" value="CYTOCHROME_B5_2"/>
    <property type="match status" value="1"/>
</dbReference>
<reference evidence="6" key="1">
    <citation type="journal article" date="2012" name="MBio">
        <title>Comparative genome analysis of Trichophyton rubrum and related dermatophytes reveals candidate genes involved in infection.</title>
        <authorList>
            <person name="Martinez D.A."/>
            <person name="Oliver B.G."/>
            <person name="Graeser Y."/>
            <person name="Goldberg J.M."/>
            <person name="Li W."/>
            <person name="Martinez-Rossi N.M."/>
            <person name="Monod M."/>
            <person name="Shelest E."/>
            <person name="Barton R.C."/>
            <person name="Birch E."/>
            <person name="Brakhage A.A."/>
            <person name="Chen Z."/>
            <person name="Gurr S.J."/>
            <person name="Heiman D."/>
            <person name="Heitman J."/>
            <person name="Kosti I."/>
            <person name="Rossi A."/>
            <person name="Saif S."/>
            <person name="Samalova M."/>
            <person name="Saunders C.W."/>
            <person name="Shea T."/>
            <person name="Summerbell R.C."/>
            <person name="Xu J."/>
            <person name="Young S."/>
            <person name="Zeng Q."/>
            <person name="Birren B.W."/>
            <person name="Cuomo C.A."/>
            <person name="White T.C."/>
        </authorList>
    </citation>
    <scope>NUCLEOTIDE SEQUENCE [LARGE SCALE GENOMIC DNA]</scope>
    <source>
        <strain evidence="6">ATCC MYA-4605 / CBS 113480</strain>
    </source>
</reference>
<dbReference type="InterPro" id="IPR051872">
    <property type="entry name" value="Cytochrome_b5/Flavoprotein_Rdt"/>
</dbReference>
<dbReference type="GO" id="GO:0046872">
    <property type="term" value="F:metal ion binding"/>
    <property type="evidence" value="ECO:0007669"/>
    <property type="project" value="UniProtKB-KW"/>
</dbReference>
<dbReference type="Proteomes" id="UP000002035">
    <property type="component" value="Unassembled WGS sequence"/>
</dbReference>
<dbReference type="VEuPathDB" id="FungiDB:MCYG_01979"/>
<sequence length="1011" mass="112194">MFQSATITDVHQWKGFAAEDENIGRVLPIIDLASLEETVSPSALIIFSFFRRMMQNLGRAIQLNCHHPYIECVDLQLDKQTLVIMANAALHDRRLISKLSVYLTTLEQAYHWPRDIQRTTPPNIEEHKLVFQVLLHEELHHFLKEDLHNLDDMSVVSEFAIDRALRLSRNIIHGSMVFSSKAAPGGRYKFQDTVNLLYRTSRGDWYDQSHYQDDESHLEFGRLHETTHTNGTQRRLQELFEASGALLTLKQLPGALLWLPSTSSEVSVALGTLQCAVAACREELYSMMFDEVIWGKTFARFSKGVGASDIGGGGADTPLFRMLDVLCGMENEDSTAALLEELDFRSRFFPPNIRTMIKMLAKAPSLRMCVARAGMPDGLKQAFNGLQQAYYDIYKMHRKKAMRILLSLSAGQLSTSSGTERAGSPERHIMSSLSKAMEVRFGKKPEKYMIDAICITQPLFEGATSCSLGARVIVQFATPLVVLPGDAISLAVNIEKEKRETRTYTVTSIVESETLTPKEEYSFPLAKAVEICVRTTGRNVSSYICSQQEQFAAKASILPSPHFRLSPNTRNEGHIFMLGQGGAIGVFATWLKDQKASVGTYDVVIGVRNPREIPFKQELCQIGSRLNVRVTVATPNLSFNDGQFIISLGLVPFSGRVDAYIRQLDQFDGTCIYICGSAAFGVSTLAAISEHQEQSAGISELSPIRSPIVTSRAPTVKLHVSSTGNNSVQVNKSGLRAITKAELALHNAPGDAWMAVGDMVYDVTPFLKFHPGGEKVMLHVSGRQAKELMDLIHGDSFEVQAILARFLIGYLMPTPTLTPSSTDIGKWEMRLDALVQLQNDLINGSRFEVWPEPTMARPSECPPAYVISTSISQFVSLWCRWAEETVSCQATFNAERYEAKMKESVSAKVAYVLEQATSLTDTADLYLRQTFDVSFQSSAECLRALSLTFNIYAQVAASAQDGLQELKASLGVCMAAGVEDSKYHEKVLRFASRLEGVLGEAAVEFRKIDQP</sequence>
<dbReference type="Pfam" id="PF00173">
    <property type="entry name" value="Cyt-b5"/>
    <property type="match status" value="1"/>
</dbReference>